<dbReference type="EMBL" id="CAJPVJ010012736">
    <property type="protein sequence ID" value="CAG2174483.1"/>
    <property type="molecule type" value="Genomic_DNA"/>
</dbReference>
<reference evidence="4" key="1">
    <citation type="submission" date="2020-11" db="EMBL/GenBank/DDBJ databases">
        <authorList>
            <person name="Tran Van P."/>
        </authorList>
    </citation>
    <scope>NUCLEOTIDE SEQUENCE</scope>
</reference>
<evidence type="ECO:0000256" key="2">
    <source>
        <dbReference type="ARBA" id="ARBA00038334"/>
    </source>
</evidence>
<dbReference type="OrthoDB" id="408373at2759"/>
<dbReference type="InterPro" id="IPR000073">
    <property type="entry name" value="AB_hydrolase_1"/>
</dbReference>
<keyword evidence="5" id="KW-1185">Reference proteome</keyword>
<dbReference type="SUPFAM" id="SSF53474">
    <property type="entry name" value="alpha/beta-Hydrolases"/>
    <property type="match status" value="1"/>
</dbReference>
<dbReference type="GO" id="GO:0004301">
    <property type="term" value="F:epoxide hydrolase activity"/>
    <property type="evidence" value="ECO:0007669"/>
    <property type="project" value="UniProtKB-ARBA"/>
</dbReference>
<dbReference type="InterPro" id="IPR029058">
    <property type="entry name" value="AB_hydrolase_fold"/>
</dbReference>
<gene>
    <name evidence="4" type="ORF">ONB1V03_LOCUS13927</name>
</gene>
<evidence type="ECO:0000256" key="1">
    <source>
        <dbReference type="ARBA" id="ARBA00022801"/>
    </source>
</evidence>
<dbReference type="EMBL" id="OC927561">
    <property type="protein sequence ID" value="CAD7657297.1"/>
    <property type="molecule type" value="Genomic_DNA"/>
</dbReference>
<keyword evidence="1" id="KW-0378">Hydrolase</keyword>
<protein>
    <recommendedName>
        <fullName evidence="3">AB hydrolase-1 domain-containing protein</fullName>
    </recommendedName>
</protein>
<organism evidence="4">
    <name type="scientific">Oppiella nova</name>
    <dbReference type="NCBI Taxonomy" id="334625"/>
    <lineage>
        <taxon>Eukaryota</taxon>
        <taxon>Metazoa</taxon>
        <taxon>Ecdysozoa</taxon>
        <taxon>Arthropoda</taxon>
        <taxon>Chelicerata</taxon>
        <taxon>Arachnida</taxon>
        <taxon>Acari</taxon>
        <taxon>Acariformes</taxon>
        <taxon>Sarcoptiformes</taxon>
        <taxon>Oribatida</taxon>
        <taxon>Brachypylina</taxon>
        <taxon>Oppioidea</taxon>
        <taxon>Oppiidae</taxon>
        <taxon>Oppiella</taxon>
    </lineage>
</organism>
<sequence length="336" mass="39014">MAGLYGALTGFGTVMQIILKRKSFFTVNDRPKPPACLMDRNLGEHHFIQTKNVKLHYVSKGDPKKPLMLFIHGFPEVWYSWRKQLPVFADNYYTVALNMRGYGDSDKPLGVANYAVDKLVDDIRDVVHGLGKKKCIIVCHDWGGLVGWTTAAQYPELVDKFIVCNAPQIKHFMDTIEGSWKQFLSSWYLPLRFISIHKYIYFFNLPFLPELRFRCNDLQVFDFIFKKLGTKDDIDAYKYYFCKPGALTPPINYYRALQRNYAAHYLNKVKDKRITAPTLVLWGKDDIALTESLAADSCKSCDNYTIKIIDNCSHWTPFDRPDLVNKYIKEFLDKNH</sequence>
<evidence type="ECO:0000313" key="4">
    <source>
        <dbReference type="EMBL" id="CAD7657297.1"/>
    </source>
</evidence>
<comment type="similarity">
    <text evidence="2">Belongs to the AB hydrolase superfamily. Epoxide hydrolase family.</text>
</comment>
<proteinExistence type="inferred from homology"/>
<dbReference type="Gene3D" id="3.40.50.1820">
    <property type="entry name" value="alpha/beta hydrolase"/>
    <property type="match status" value="1"/>
</dbReference>
<accession>A0A7R9MBT2</accession>
<dbReference type="PANTHER" id="PTHR43329">
    <property type="entry name" value="EPOXIDE HYDROLASE"/>
    <property type="match status" value="1"/>
</dbReference>
<evidence type="ECO:0000259" key="3">
    <source>
        <dbReference type="Pfam" id="PF00561"/>
    </source>
</evidence>
<dbReference type="Pfam" id="PF00561">
    <property type="entry name" value="Abhydrolase_1"/>
    <property type="match status" value="1"/>
</dbReference>
<dbReference type="AlphaFoldDB" id="A0A7R9MBT2"/>
<evidence type="ECO:0000313" key="5">
    <source>
        <dbReference type="Proteomes" id="UP000728032"/>
    </source>
</evidence>
<dbReference type="Proteomes" id="UP000728032">
    <property type="component" value="Unassembled WGS sequence"/>
</dbReference>
<feature type="domain" description="AB hydrolase-1" evidence="3">
    <location>
        <begin position="66"/>
        <end position="321"/>
    </location>
</feature>
<dbReference type="InterPro" id="IPR000639">
    <property type="entry name" value="Epox_hydrolase-like"/>
</dbReference>
<name>A0A7R9MBT2_9ACAR</name>
<dbReference type="PRINTS" id="PR00412">
    <property type="entry name" value="EPOXHYDRLASE"/>
</dbReference>